<dbReference type="GO" id="GO:0005634">
    <property type="term" value="C:nucleus"/>
    <property type="evidence" value="ECO:0007669"/>
    <property type="project" value="UniProtKB-SubCell"/>
</dbReference>
<dbReference type="GO" id="GO:0000978">
    <property type="term" value="F:RNA polymerase II cis-regulatory region sequence-specific DNA binding"/>
    <property type="evidence" value="ECO:0007669"/>
    <property type="project" value="TreeGrafter"/>
</dbReference>
<comment type="subcellular location">
    <subcellularLocation>
        <location evidence="1">Nucleus</location>
    </subcellularLocation>
</comment>
<feature type="region of interest" description="Disordered" evidence="9">
    <location>
        <begin position="97"/>
        <end position="122"/>
    </location>
</feature>
<evidence type="ECO:0000256" key="2">
    <source>
        <dbReference type="ARBA" id="ARBA00022723"/>
    </source>
</evidence>
<evidence type="ECO:0000256" key="3">
    <source>
        <dbReference type="ARBA" id="ARBA00022737"/>
    </source>
</evidence>
<name>A0A9W8YN19_9PEZI</name>
<keyword evidence="3" id="KW-0677">Repeat</keyword>
<keyword evidence="10" id="KW-0812">Transmembrane</keyword>
<dbReference type="Gene3D" id="3.30.160.60">
    <property type="entry name" value="Classic Zinc Finger"/>
    <property type="match status" value="2"/>
</dbReference>
<feature type="region of interest" description="Disordered" evidence="9">
    <location>
        <begin position="156"/>
        <end position="234"/>
    </location>
</feature>
<keyword evidence="10" id="KW-0472">Membrane</keyword>
<evidence type="ECO:0000256" key="5">
    <source>
        <dbReference type="ARBA" id="ARBA00022833"/>
    </source>
</evidence>
<dbReference type="GO" id="GO:0006357">
    <property type="term" value="P:regulation of transcription by RNA polymerase II"/>
    <property type="evidence" value="ECO:0007669"/>
    <property type="project" value="TreeGrafter"/>
</dbReference>
<evidence type="ECO:0000256" key="1">
    <source>
        <dbReference type="ARBA" id="ARBA00004123"/>
    </source>
</evidence>
<keyword evidence="10" id="KW-1133">Transmembrane helix</keyword>
<organism evidence="12 13">
    <name type="scientific">Gnomoniopsis smithogilvyi</name>
    <dbReference type="NCBI Taxonomy" id="1191159"/>
    <lineage>
        <taxon>Eukaryota</taxon>
        <taxon>Fungi</taxon>
        <taxon>Dikarya</taxon>
        <taxon>Ascomycota</taxon>
        <taxon>Pezizomycotina</taxon>
        <taxon>Sordariomycetes</taxon>
        <taxon>Sordariomycetidae</taxon>
        <taxon>Diaporthales</taxon>
        <taxon>Gnomoniaceae</taxon>
        <taxon>Gnomoniopsis</taxon>
    </lineage>
</organism>
<dbReference type="OrthoDB" id="6365676at2759"/>
<feature type="compositionally biased region" description="Polar residues" evidence="9">
    <location>
        <begin position="511"/>
        <end position="548"/>
    </location>
</feature>
<accession>A0A9W8YN19</accession>
<keyword evidence="13" id="KW-1185">Reference proteome</keyword>
<dbReference type="InterPro" id="IPR050589">
    <property type="entry name" value="Ikaros_C2H2-ZF"/>
</dbReference>
<dbReference type="SUPFAM" id="SSF57667">
    <property type="entry name" value="beta-beta-alpha zinc fingers"/>
    <property type="match status" value="2"/>
</dbReference>
<feature type="compositionally biased region" description="Polar residues" evidence="9">
    <location>
        <begin position="218"/>
        <end position="230"/>
    </location>
</feature>
<dbReference type="FunFam" id="3.30.160.60:FF:000446">
    <property type="entry name" value="Zinc finger protein"/>
    <property type="match status" value="1"/>
</dbReference>
<feature type="region of interest" description="Disordered" evidence="9">
    <location>
        <begin position="280"/>
        <end position="577"/>
    </location>
</feature>
<feature type="compositionally biased region" description="Polar residues" evidence="9">
    <location>
        <begin position="174"/>
        <end position="198"/>
    </location>
</feature>
<dbReference type="AlphaFoldDB" id="A0A9W8YN19"/>
<dbReference type="InterPro" id="IPR013087">
    <property type="entry name" value="Znf_C2H2_type"/>
</dbReference>
<feature type="compositionally biased region" description="Polar residues" evidence="9">
    <location>
        <begin position="561"/>
        <end position="574"/>
    </location>
</feature>
<dbReference type="SMART" id="SM00355">
    <property type="entry name" value="ZnF_C2H2"/>
    <property type="match status" value="3"/>
</dbReference>
<keyword evidence="6" id="KW-0238">DNA-binding</keyword>
<evidence type="ECO:0000256" key="6">
    <source>
        <dbReference type="ARBA" id="ARBA00023125"/>
    </source>
</evidence>
<evidence type="ECO:0000256" key="8">
    <source>
        <dbReference type="PROSITE-ProRule" id="PRU00042"/>
    </source>
</evidence>
<dbReference type="GO" id="GO:0003700">
    <property type="term" value="F:DNA-binding transcription factor activity"/>
    <property type="evidence" value="ECO:0007669"/>
    <property type="project" value="TreeGrafter"/>
</dbReference>
<feature type="domain" description="C2H2-type" evidence="11">
    <location>
        <begin position="603"/>
        <end position="631"/>
    </location>
</feature>
<proteinExistence type="predicted"/>
<dbReference type="PROSITE" id="PS00028">
    <property type="entry name" value="ZINC_FINGER_C2H2_1"/>
    <property type="match status" value="2"/>
</dbReference>
<feature type="region of interest" description="Disordered" evidence="9">
    <location>
        <begin position="659"/>
        <end position="687"/>
    </location>
</feature>
<sequence length="687" mass="74712">MLTTLTTRDHVLVARGASSGAIAGSIVGAVAAAVLILVCSLPFILKCRRKRRLRQRQEEDAKAMHAVPGAAAMRSRPQSQAFATHANRLSHMSNSRLASAAATLSDHDSQTGKEYGPDGITYHRSAAPSPALVGQAMLSCSPAPSVILASSRKNSPAVVQGPFTPPPEPGIGSRSATFGTLTSEPEQLSRSPTGSQHGSMGDAFRKIHDKILHRDTTRSSGSESRQNTRSSDMDLDELTHAQTGASAPYLVDEKPVMGGSAEEYYSAATAALAGVVIPRAQQGGDQQSKSRSLGSPFDPPMSPESDSTKDDDASSEEGGRETPEAKRDTLSPPHRGLHPSSPNKAFEPPPSPSHPEPGTVNPMEMMKPSIPAEQAAWVNTELWKLDNSPPHLDTSPPHKTEPSPTSNSHTLPPYQQQHHQQQQQQEPTPPLQTEPYYQEPESYQDESDIPQQQPTPVPDRPQFQAVVRHPTQMDITTSGQILPQHEEQVITDISDTSSPGPGYDQYAYAPSPSNHTSPDTRFTDSAYTGSPSPRSSMNSQRPPSSYNGTDYHLGAVPGGHSRNSSQGENSSPKPTSFACEECGSRFDQVHKLNHHKRYHERPHQCSLCDKRFGTKTHLDRHVNDKHNKTRKYHCTVAGCAYAKQGGGKSFPRKDNWRRHMQNKHSVQNPPEPLEEDVTMEDAANLVS</sequence>
<comment type="caution">
    <text evidence="12">The sequence shown here is derived from an EMBL/GenBank/DDBJ whole genome shotgun (WGS) entry which is preliminary data.</text>
</comment>
<evidence type="ECO:0000259" key="11">
    <source>
        <dbReference type="PROSITE" id="PS50157"/>
    </source>
</evidence>
<evidence type="ECO:0000313" key="12">
    <source>
        <dbReference type="EMBL" id="KAJ4386482.1"/>
    </source>
</evidence>
<evidence type="ECO:0000256" key="10">
    <source>
        <dbReference type="SAM" id="Phobius"/>
    </source>
</evidence>
<dbReference type="InterPro" id="IPR036236">
    <property type="entry name" value="Znf_C2H2_sf"/>
</dbReference>
<feature type="compositionally biased region" description="Basic and acidic residues" evidence="9">
    <location>
        <begin position="203"/>
        <end position="217"/>
    </location>
</feature>
<dbReference type="PANTHER" id="PTHR24404">
    <property type="entry name" value="ZINC FINGER PROTEIN"/>
    <property type="match status" value="1"/>
</dbReference>
<evidence type="ECO:0000313" key="13">
    <source>
        <dbReference type="Proteomes" id="UP001140453"/>
    </source>
</evidence>
<dbReference type="PROSITE" id="PS50157">
    <property type="entry name" value="ZINC_FINGER_C2H2_2"/>
    <property type="match status" value="2"/>
</dbReference>
<evidence type="ECO:0000256" key="9">
    <source>
        <dbReference type="SAM" id="MobiDB-lite"/>
    </source>
</evidence>
<keyword evidence="2" id="KW-0479">Metal-binding</keyword>
<reference evidence="12" key="1">
    <citation type="submission" date="2022-10" db="EMBL/GenBank/DDBJ databases">
        <title>Tapping the CABI collections for fungal endophytes: first genome assemblies for Collariella, Neodidymelliopsis, Ascochyta clinopodiicola, Didymella pomorum, Didymosphaeria variabile, Neocosmospora piperis and Neocucurbitaria cava.</title>
        <authorList>
            <person name="Hill R."/>
        </authorList>
    </citation>
    <scope>NUCLEOTIDE SEQUENCE</scope>
    <source>
        <strain evidence="12">IMI 355082</strain>
    </source>
</reference>
<gene>
    <name evidence="12" type="ORF">N0V93_009379</name>
</gene>
<keyword evidence="4 8" id="KW-0863">Zinc-finger</keyword>
<feature type="compositionally biased region" description="Low complexity" evidence="9">
    <location>
        <begin position="409"/>
        <end position="426"/>
    </location>
</feature>
<dbReference type="GO" id="GO:0008270">
    <property type="term" value="F:zinc ion binding"/>
    <property type="evidence" value="ECO:0007669"/>
    <property type="project" value="UniProtKB-KW"/>
</dbReference>
<feature type="compositionally biased region" description="Basic and acidic residues" evidence="9">
    <location>
        <begin position="306"/>
        <end position="329"/>
    </location>
</feature>
<dbReference type="Proteomes" id="UP001140453">
    <property type="component" value="Unassembled WGS sequence"/>
</dbReference>
<keyword evidence="5" id="KW-0862">Zinc</keyword>
<keyword evidence="7" id="KW-0539">Nucleus</keyword>
<feature type="domain" description="C2H2-type" evidence="11">
    <location>
        <begin position="577"/>
        <end position="604"/>
    </location>
</feature>
<dbReference type="EMBL" id="JAPEVB010000006">
    <property type="protein sequence ID" value="KAJ4386482.1"/>
    <property type="molecule type" value="Genomic_DNA"/>
</dbReference>
<protein>
    <recommendedName>
        <fullName evidence="11">C2H2-type domain-containing protein</fullName>
    </recommendedName>
</protein>
<evidence type="ECO:0000256" key="4">
    <source>
        <dbReference type="ARBA" id="ARBA00022771"/>
    </source>
</evidence>
<evidence type="ECO:0000256" key="7">
    <source>
        <dbReference type="ARBA" id="ARBA00023242"/>
    </source>
</evidence>
<dbReference type="PANTHER" id="PTHR24404:SF114">
    <property type="entry name" value="KLUMPFUSS, ISOFORM B-RELATED"/>
    <property type="match status" value="1"/>
</dbReference>
<feature type="transmembrane region" description="Helical" evidence="10">
    <location>
        <begin position="20"/>
        <end position="45"/>
    </location>
</feature>
<feature type="compositionally biased region" description="Polar residues" evidence="9">
    <location>
        <begin position="283"/>
        <end position="293"/>
    </location>
</feature>